<feature type="region of interest" description="Disordered" evidence="1">
    <location>
        <begin position="40"/>
        <end position="181"/>
    </location>
</feature>
<evidence type="ECO:0000313" key="2">
    <source>
        <dbReference type="EMBL" id="MED6132898.1"/>
    </source>
</evidence>
<evidence type="ECO:0000256" key="1">
    <source>
        <dbReference type="SAM" id="MobiDB-lite"/>
    </source>
</evidence>
<proteinExistence type="predicted"/>
<feature type="compositionally biased region" description="Low complexity" evidence="1">
    <location>
        <begin position="67"/>
        <end position="80"/>
    </location>
</feature>
<keyword evidence="3" id="KW-1185">Reference proteome</keyword>
<comment type="caution">
    <text evidence="2">The sequence shown here is derived from an EMBL/GenBank/DDBJ whole genome shotgun (WGS) entry which is preliminary data.</text>
</comment>
<gene>
    <name evidence="2" type="ORF">PIB30_023155</name>
</gene>
<feature type="compositionally biased region" description="Pro residues" evidence="1">
    <location>
        <begin position="124"/>
        <end position="133"/>
    </location>
</feature>
<reference evidence="2 3" key="1">
    <citation type="journal article" date="2023" name="Plants (Basel)">
        <title>Bridging the Gap: Combining Genomics and Transcriptomics Approaches to Understand Stylosanthes scabra, an Orphan Legume from the Brazilian Caatinga.</title>
        <authorList>
            <person name="Ferreira-Neto J.R.C."/>
            <person name="da Silva M.D."/>
            <person name="Binneck E."/>
            <person name="de Melo N.F."/>
            <person name="da Silva R.H."/>
            <person name="de Melo A.L.T.M."/>
            <person name="Pandolfi V."/>
            <person name="Bustamante F.O."/>
            <person name="Brasileiro-Vidal A.C."/>
            <person name="Benko-Iseppon A.M."/>
        </authorList>
    </citation>
    <scope>NUCLEOTIDE SEQUENCE [LARGE SCALE GENOMIC DNA]</scope>
    <source>
        <tissue evidence="2">Leaves</tissue>
    </source>
</reference>
<organism evidence="2 3">
    <name type="scientific">Stylosanthes scabra</name>
    <dbReference type="NCBI Taxonomy" id="79078"/>
    <lineage>
        <taxon>Eukaryota</taxon>
        <taxon>Viridiplantae</taxon>
        <taxon>Streptophyta</taxon>
        <taxon>Embryophyta</taxon>
        <taxon>Tracheophyta</taxon>
        <taxon>Spermatophyta</taxon>
        <taxon>Magnoliopsida</taxon>
        <taxon>eudicotyledons</taxon>
        <taxon>Gunneridae</taxon>
        <taxon>Pentapetalae</taxon>
        <taxon>rosids</taxon>
        <taxon>fabids</taxon>
        <taxon>Fabales</taxon>
        <taxon>Fabaceae</taxon>
        <taxon>Papilionoideae</taxon>
        <taxon>50 kb inversion clade</taxon>
        <taxon>dalbergioids sensu lato</taxon>
        <taxon>Dalbergieae</taxon>
        <taxon>Pterocarpus clade</taxon>
        <taxon>Stylosanthes</taxon>
    </lineage>
</organism>
<feature type="compositionally biased region" description="Polar residues" evidence="1">
    <location>
        <begin position="81"/>
        <end position="99"/>
    </location>
</feature>
<sequence>MVMVETGRRLQWVLRFNAPFSESLRTFNWSFRKKTAQWKKHHPTPNSTHHTIHIHTNTPNPSLPTYPAAASSFSHSPSPSLQQVYTHTQIARTKTTNRLTRAEIPPPNTRSAQACTPREESPPSEQPPPPPPSSSTRTNKTKGKRPTSEDVPPPPLSPSTRSKRKRTMTNEAPPPPPPRYRGWTPLFDLKERVYPNLVKELYANMNYDNGLITSFVQRRNIYVDSERIGEISGLTVYTSRKWDPALNLSYHDALACIYTRIPLVMVLHPYTSLLVLFMLSYTA</sequence>
<evidence type="ECO:0000313" key="3">
    <source>
        <dbReference type="Proteomes" id="UP001341840"/>
    </source>
</evidence>
<feature type="compositionally biased region" description="Low complexity" evidence="1">
    <location>
        <begin position="44"/>
        <end position="60"/>
    </location>
</feature>
<protein>
    <submittedName>
        <fullName evidence="2">Uncharacterized protein</fullName>
    </submittedName>
</protein>
<name>A0ABU6S9P1_9FABA</name>
<dbReference type="EMBL" id="JASCZI010060495">
    <property type="protein sequence ID" value="MED6132898.1"/>
    <property type="molecule type" value="Genomic_DNA"/>
</dbReference>
<accession>A0ABU6S9P1</accession>
<dbReference type="Proteomes" id="UP001341840">
    <property type="component" value="Unassembled WGS sequence"/>
</dbReference>